<proteinExistence type="predicted"/>
<gene>
    <name evidence="3" type="ORF">c0_g1_i1</name>
</gene>
<sequence>MLRESILLSLTIAVLLFVSIIPNISGKPLEQSMQGKEDQLYRNQDGAIVIVTSCENCSETRPKIVNEYANMSHGSAEYGGSSQADSGMAETNDVSESVERDA</sequence>
<evidence type="ECO:0000256" key="2">
    <source>
        <dbReference type="SAM" id="SignalP"/>
    </source>
</evidence>
<feature type="signal peptide" evidence="2">
    <location>
        <begin position="1"/>
        <end position="26"/>
    </location>
</feature>
<accession>A0A0K8WFK4</accession>
<dbReference type="EMBL" id="GDHF01002674">
    <property type="protein sequence ID" value="JAI49640.1"/>
    <property type="molecule type" value="Transcribed_RNA"/>
</dbReference>
<evidence type="ECO:0000256" key="1">
    <source>
        <dbReference type="SAM" id="MobiDB-lite"/>
    </source>
</evidence>
<keyword evidence="2" id="KW-0732">Signal</keyword>
<protein>
    <submittedName>
        <fullName evidence="3">Uncharacterized protein</fullName>
    </submittedName>
</protein>
<evidence type="ECO:0000313" key="3">
    <source>
        <dbReference type="EMBL" id="JAI49640.1"/>
    </source>
</evidence>
<dbReference type="AlphaFoldDB" id="A0A0K8WFK4"/>
<name>A0A0K8WFK4_BACLA</name>
<organism evidence="3">
    <name type="scientific">Bactrocera latifrons</name>
    <name type="common">Malaysian fruit fly</name>
    <name type="synonym">Chaetodacus latifrons</name>
    <dbReference type="NCBI Taxonomy" id="174628"/>
    <lineage>
        <taxon>Eukaryota</taxon>
        <taxon>Metazoa</taxon>
        <taxon>Ecdysozoa</taxon>
        <taxon>Arthropoda</taxon>
        <taxon>Hexapoda</taxon>
        <taxon>Insecta</taxon>
        <taxon>Pterygota</taxon>
        <taxon>Neoptera</taxon>
        <taxon>Endopterygota</taxon>
        <taxon>Diptera</taxon>
        <taxon>Brachycera</taxon>
        <taxon>Muscomorpha</taxon>
        <taxon>Tephritoidea</taxon>
        <taxon>Tephritidae</taxon>
        <taxon>Bactrocera</taxon>
        <taxon>Bactrocera</taxon>
    </lineage>
</organism>
<feature type="chain" id="PRO_5005523096" evidence="2">
    <location>
        <begin position="27"/>
        <end position="102"/>
    </location>
</feature>
<feature type="region of interest" description="Disordered" evidence="1">
    <location>
        <begin position="75"/>
        <end position="102"/>
    </location>
</feature>
<reference evidence="3" key="1">
    <citation type="submission" date="2015-06" db="EMBL/GenBank/DDBJ databases">
        <authorList>
            <person name="Hoefler B.C."/>
            <person name="Straight P.D."/>
        </authorList>
    </citation>
    <scope>NUCLEOTIDE SEQUENCE</scope>
</reference>